<proteinExistence type="predicted"/>
<dbReference type="Proteomes" id="UP000807025">
    <property type="component" value="Unassembled WGS sequence"/>
</dbReference>
<sequence>MPPSGYLTLPDIQKARLLGGFTSLPYLRKKFQKCPTDIATIEREHTLLITASWVSVRMHKLLPVAMWLPRSLQSTRGVLERVHLAHQSSLLRGRWISTTMSVRGCVATVANKRSWSLRSKTAVRQEHQNSCTPTSPNVDDVTFGLMPRIKRCIVKAAQHWAHRLSTSLGMPIINIPLLRTLPPHFPPTHTHREAARDTPALRLLLPSAYPNRCLTRPASQFPACLEEVATNSTMPLPLFLTLHLPIPGLYPRRIRHTSRTRTTPTLVFRRPETLRSQLSLSMHLELLMTVIGTAARGRTISFPPRILSRI</sequence>
<keyword evidence="2" id="KW-1185">Reference proteome</keyword>
<name>A0A9P6A721_PLEER</name>
<protein>
    <submittedName>
        <fullName evidence="1">Uncharacterized protein</fullName>
    </submittedName>
</protein>
<dbReference type="AlphaFoldDB" id="A0A9P6A721"/>
<evidence type="ECO:0000313" key="2">
    <source>
        <dbReference type="Proteomes" id="UP000807025"/>
    </source>
</evidence>
<organism evidence="1 2">
    <name type="scientific">Pleurotus eryngii</name>
    <name type="common">Boletus of the steppes</name>
    <dbReference type="NCBI Taxonomy" id="5323"/>
    <lineage>
        <taxon>Eukaryota</taxon>
        <taxon>Fungi</taxon>
        <taxon>Dikarya</taxon>
        <taxon>Basidiomycota</taxon>
        <taxon>Agaricomycotina</taxon>
        <taxon>Agaricomycetes</taxon>
        <taxon>Agaricomycetidae</taxon>
        <taxon>Agaricales</taxon>
        <taxon>Pleurotineae</taxon>
        <taxon>Pleurotaceae</taxon>
        <taxon>Pleurotus</taxon>
    </lineage>
</organism>
<comment type="caution">
    <text evidence="1">The sequence shown here is derived from an EMBL/GenBank/DDBJ whole genome shotgun (WGS) entry which is preliminary data.</text>
</comment>
<gene>
    <name evidence="1" type="ORF">BDN71DRAFT_421773</name>
</gene>
<dbReference type="EMBL" id="MU154538">
    <property type="protein sequence ID" value="KAF9498346.1"/>
    <property type="molecule type" value="Genomic_DNA"/>
</dbReference>
<accession>A0A9P6A721</accession>
<evidence type="ECO:0000313" key="1">
    <source>
        <dbReference type="EMBL" id="KAF9498346.1"/>
    </source>
</evidence>
<reference evidence="1" key="1">
    <citation type="submission" date="2020-11" db="EMBL/GenBank/DDBJ databases">
        <authorList>
            <consortium name="DOE Joint Genome Institute"/>
            <person name="Ahrendt S."/>
            <person name="Riley R."/>
            <person name="Andreopoulos W."/>
            <person name="Labutti K."/>
            <person name="Pangilinan J."/>
            <person name="Ruiz-Duenas F.J."/>
            <person name="Barrasa J.M."/>
            <person name="Sanchez-Garcia M."/>
            <person name="Camarero S."/>
            <person name="Miyauchi S."/>
            <person name="Serrano A."/>
            <person name="Linde D."/>
            <person name="Babiker R."/>
            <person name="Drula E."/>
            <person name="Ayuso-Fernandez I."/>
            <person name="Pacheco R."/>
            <person name="Padilla G."/>
            <person name="Ferreira P."/>
            <person name="Barriuso J."/>
            <person name="Kellner H."/>
            <person name="Castanera R."/>
            <person name="Alfaro M."/>
            <person name="Ramirez L."/>
            <person name="Pisabarro A.G."/>
            <person name="Kuo A."/>
            <person name="Tritt A."/>
            <person name="Lipzen A."/>
            <person name="He G."/>
            <person name="Yan M."/>
            <person name="Ng V."/>
            <person name="Cullen D."/>
            <person name="Martin F."/>
            <person name="Rosso M.-N."/>
            <person name="Henrissat B."/>
            <person name="Hibbett D."/>
            <person name="Martinez A.T."/>
            <person name="Grigoriev I.V."/>
        </authorList>
    </citation>
    <scope>NUCLEOTIDE SEQUENCE</scope>
    <source>
        <strain evidence="1">ATCC 90797</strain>
    </source>
</reference>